<organism evidence="4 5">
    <name type="scientific">Azospirillum rugosum</name>
    <dbReference type="NCBI Taxonomy" id="416170"/>
    <lineage>
        <taxon>Bacteria</taxon>
        <taxon>Pseudomonadati</taxon>
        <taxon>Pseudomonadota</taxon>
        <taxon>Alphaproteobacteria</taxon>
        <taxon>Rhodospirillales</taxon>
        <taxon>Azospirillaceae</taxon>
        <taxon>Azospirillum</taxon>
    </lineage>
</organism>
<protein>
    <recommendedName>
        <fullName evidence="3">DUF4126 domain-containing protein</fullName>
    </recommendedName>
</protein>
<dbReference type="RefSeq" id="WP_209771965.1">
    <property type="nucleotide sequence ID" value="NZ_JAGINP010000033.1"/>
</dbReference>
<dbReference type="EMBL" id="JAGINP010000033">
    <property type="protein sequence ID" value="MBP2296611.1"/>
    <property type="molecule type" value="Genomic_DNA"/>
</dbReference>
<evidence type="ECO:0000256" key="2">
    <source>
        <dbReference type="SAM" id="Phobius"/>
    </source>
</evidence>
<evidence type="ECO:0000256" key="1">
    <source>
        <dbReference type="SAM" id="MobiDB-lite"/>
    </source>
</evidence>
<evidence type="ECO:0000259" key="3">
    <source>
        <dbReference type="Pfam" id="PF13548"/>
    </source>
</evidence>
<evidence type="ECO:0000313" key="5">
    <source>
        <dbReference type="Proteomes" id="UP000781958"/>
    </source>
</evidence>
<feature type="transmembrane region" description="Helical" evidence="2">
    <location>
        <begin position="45"/>
        <end position="65"/>
    </location>
</feature>
<reference evidence="4 5" key="1">
    <citation type="submission" date="2021-03" db="EMBL/GenBank/DDBJ databases">
        <title>Genomic Encyclopedia of Type Strains, Phase III (KMG-III): the genomes of soil and plant-associated and newly described type strains.</title>
        <authorList>
            <person name="Whitman W."/>
        </authorList>
    </citation>
    <scope>NUCLEOTIDE SEQUENCE [LARGE SCALE GENOMIC DNA]</scope>
    <source>
        <strain evidence="4 5">IMMIB AFH-6</strain>
    </source>
</reference>
<sequence>MDAVHLIAMTLGATWASGINLYAAVTGLGLLGVFGMVELPPGWELLMHPLVIAAGGLMYMVEFTADKVPGGDSVWDAIHTFIRIPAGAVLAFSGTHHVDPGLALAAALVGGGLSAANHSAKAGLRLAINTSPEPFTNWAASTTEDGLTFSGIALAVYHPVLFLSLLGLWILLLIWAIPRLWRFVRAAYRQVRSLLGRATAPRVPAVVGPAATGSDRTPTGRRTENAFDTSREAGVPPLVIQVQISGSWHDLKEIPGDTPQVHLVGMARKLKSSSITQKVRVFQKVNQPGRSDTGGNVLLEM</sequence>
<keyword evidence="5" id="KW-1185">Reference proteome</keyword>
<dbReference type="Proteomes" id="UP000781958">
    <property type="component" value="Unassembled WGS sequence"/>
</dbReference>
<feature type="domain" description="DUF4126" evidence="3">
    <location>
        <begin position="7"/>
        <end position="178"/>
    </location>
</feature>
<feature type="region of interest" description="Disordered" evidence="1">
    <location>
        <begin position="206"/>
        <end position="228"/>
    </location>
</feature>
<comment type="caution">
    <text evidence="4">The sequence shown here is derived from an EMBL/GenBank/DDBJ whole genome shotgun (WGS) entry which is preliminary data.</text>
</comment>
<keyword evidence="2" id="KW-0812">Transmembrane</keyword>
<dbReference type="Pfam" id="PF13548">
    <property type="entry name" value="DUF4126"/>
    <property type="match status" value="1"/>
</dbReference>
<keyword evidence="2" id="KW-1133">Transmembrane helix</keyword>
<feature type="transmembrane region" description="Helical" evidence="2">
    <location>
        <begin position="156"/>
        <end position="177"/>
    </location>
</feature>
<dbReference type="InterPro" id="IPR025196">
    <property type="entry name" value="DUF4126"/>
</dbReference>
<gene>
    <name evidence="4" type="ORF">J2851_006429</name>
</gene>
<proteinExistence type="predicted"/>
<keyword evidence="2" id="KW-0472">Membrane</keyword>
<feature type="transmembrane region" description="Helical" evidence="2">
    <location>
        <begin position="6"/>
        <end position="33"/>
    </location>
</feature>
<name>A0ABS4SVL8_9PROT</name>
<accession>A0ABS4SVL8</accession>
<evidence type="ECO:0000313" key="4">
    <source>
        <dbReference type="EMBL" id="MBP2296611.1"/>
    </source>
</evidence>